<sequence length="350" mass="38496">MKMHLFHVAAPLVAVALCAATAEARMQQSERQSGGDRQSRFEESSQTGRSSSHSRWAQISGEIERIKKVDLRGARQEHLAAVLATERGRRIIADLGPSKDLRDLELRSGDWITARGPVVRVNDRQVLFAQQIQADGQTIRIKRQESSQQSQPARHESQQVSGQVQDVKELKVKGMEKKHQVVRLKTQDGRQIIADLGAKKELRDLSIKSGQQLTVQGPMFRVSGKPFLIAEQVSTDGRTAQIDRQFMSAMPGSQGQRAQRGAQSISGEVIVKGEVLKVDRDGFYVVRDPSGREVHFLVAENMNRGFTVGDQIEAQVKPDGSVTSISKSSGGQSSSRSTQSSGSSMQSSQR</sequence>
<evidence type="ECO:0008006" key="5">
    <source>
        <dbReference type="Google" id="ProtNLM"/>
    </source>
</evidence>
<dbReference type="AlphaFoldDB" id="A0A0K2GDX7"/>
<organism evidence="3 4">
    <name type="scientific">Nitrospira moscoviensis</name>
    <dbReference type="NCBI Taxonomy" id="42253"/>
    <lineage>
        <taxon>Bacteria</taxon>
        <taxon>Pseudomonadati</taxon>
        <taxon>Nitrospirota</taxon>
        <taxon>Nitrospiria</taxon>
        <taxon>Nitrospirales</taxon>
        <taxon>Nitrospiraceae</taxon>
        <taxon>Nitrospira</taxon>
    </lineage>
</organism>
<name>A0A0K2GDX7_NITMO</name>
<dbReference type="OrthoDB" id="239433at2"/>
<keyword evidence="4" id="KW-1185">Reference proteome</keyword>
<feature type="signal peptide" evidence="2">
    <location>
        <begin position="1"/>
        <end position="24"/>
    </location>
</feature>
<feature type="compositionally biased region" description="Low complexity" evidence="1">
    <location>
        <begin position="44"/>
        <end position="54"/>
    </location>
</feature>
<evidence type="ECO:0000256" key="2">
    <source>
        <dbReference type="SAM" id="SignalP"/>
    </source>
</evidence>
<gene>
    <name evidence="3" type="ORF">NITMOv2_2755</name>
</gene>
<evidence type="ECO:0000256" key="1">
    <source>
        <dbReference type="SAM" id="MobiDB-lite"/>
    </source>
</evidence>
<protein>
    <recommendedName>
        <fullName evidence="5">DUF5666 domain-containing protein</fullName>
    </recommendedName>
</protein>
<feature type="chain" id="PRO_5005476971" description="DUF5666 domain-containing protein" evidence="2">
    <location>
        <begin position="25"/>
        <end position="350"/>
    </location>
</feature>
<feature type="region of interest" description="Disordered" evidence="1">
    <location>
        <begin position="315"/>
        <end position="350"/>
    </location>
</feature>
<dbReference type="PATRIC" id="fig|42253.5.peg.2725"/>
<dbReference type="STRING" id="42253.NITMOv2_2755"/>
<proteinExistence type="predicted"/>
<evidence type="ECO:0000313" key="4">
    <source>
        <dbReference type="Proteomes" id="UP000069205"/>
    </source>
</evidence>
<dbReference type="Proteomes" id="UP000069205">
    <property type="component" value="Chromosome"/>
</dbReference>
<evidence type="ECO:0000313" key="3">
    <source>
        <dbReference type="EMBL" id="ALA59165.1"/>
    </source>
</evidence>
<feature type="region of interest" description="Disordered" evidence="1">
    <location>
        <begin position="141"/>
        <end position="165"/>
    </location>
</feature>
<dbReference type="KEGG" id="nmv:NITMOv2_2755"/>
<accession>A0A0K2GDX7</accession>
<feature type="region of interest" description="Disordered" evidence="1">
    <location>
        <begin position="27"/>
        <end position="57"/>
    </location>
</feature>
<dbReference type="RefSeq" id="WP_053380234.1">
    <property type="nucleotide sequence ID" value="NZ_CP011801.1"/>
</dbReference>
<feature type="compositionally biased region" description="Polar residues" evidence="1">
    <location>
        <begin position="146"/>
        <end position="164"/>
    </location>
</feature>
<feature type="compositionally biased region" description="Low complexity" evidence="1">
    <location>
        <begin position="320"/>
        <end position="350"/>
    </location>
</feature>
<reference evidence="3 4" key="1">
    <citation type="journal article" date="2015" name="Proc. Natl. Acad. Sci. U.S.A.">
        <title>Expanded metabolic versatility of ubiquitous nitrite-oxidizing bacteria from the genus Nitrospira.</title>
        <authorList>
            <person name="Koch H."/>
            <person name="Lucker S."/>
            <person name="Albertsen M."/>
            <person name="Kitzinger K."/>
            <person name="Herbold C."/>
            <person name="Spieck E."/>
            <person name="Nielsen P.H."/>
            <person name="Wagner M."/>
            <person name="Daims H."/>
        </authorList>
    </citation>
    <scope>NUCLEOTIDE SEQUENCE [LARGE SCALE GENOMIC DNA]</scope>
    <source>
        <strain evidence="3 4">NSP M-1</strain>
    </source>
</reference>
<feature type="compositionally biased region" description="Basic and acidic residues" evidence="1">
    <location>
        <begin position="33"/>
        <end position="43"/>
    </location>
</feature>
<keyword evidence="2" id="KW-0732">Signal</keyword>
<dbReference type="EMBL" id="CP011801">
    <property type="protein sequence ID" value="ALA59165.1"/>
    <property type="molecule type" value="Genomic_DNA"/>
</dbReference>